<dbReference type="Proteomes" id="UP001596958">
    <property type="component" value="Unassembled WGS sequence"/>
</dbReference>
<gene>
    <name evidence="2" type="ORF">ACFQZS_16590</name>
</gene>
<keyword evidence="1" id="KW-0812">Transmembrane</keyword>
<name>A0ABW2YZF8_9SPHI</name>
<evidence type="ECO:0000313" key="3">
    <source>
        <dbReference type="Proteomes" id="UP001596958"/>
    </source>
</evidence>
<comment type="caution">
    <text evidence="2">The sequence shown here is derived from an EMBL/GenBank/DDBJ whole genome shotgun (WGS) entry which is preliminary data.</text>
</comment>
<feature type="transmembrane region" description="Helical" evidence="1">
    <location>
        <begin position="173"/>
        <end position="191"/>
    </location>
</feature>
<sequence>MSHVNYSPEEILQILRDFYNFQSVFDPEVDAGAQLTFATSIADWISICDLISHKKLAEYYHKLFNLNTPVFDLESILKNKSSTLEDFCRYISAYAQRQRITPVVIMSKSCETAAIFKTLMNNLAKRGVDTQNISPGSEIAPLFERKKSYIWLEEVNKLAPGSLTKFNYQENKVMQVAWAMFGLFAFSTVAVSLIRHFHWGLLVIMFISVILFVMGNRIKPAKITIGSYKTVRDLVLSMHAKINY</sequence>
<organism evidence="2 3">
    <name type="scientific">Mucilaginibacter calamicampi</name>
    <dbReference type="NCBI Taxonomy" id="1302352"/>
    <lineage>
        <taxon>Bacteria</taxon>
        <taxon>Pseudomonadati</taxon>
        <taxon>Bacteroidota</taxon>
        <taxon>Sphingobacteriia</taxon>
        <taxon>Sphingobacteriales</taxon>
        <taxon>Sphingobacteriaceae</taxon>
        <taxon>Mucilaginibacter</taxon>
    </lineage>
</organism>
<reference evidence="3" key="1">
    <citation type="journal article" date="2019" name="Int. J. Syst. Evol. Microbiol.">
        <title>The Global Catalogue of Microorganisms (GCM) 10K type strain sequencing project: providing services to taxonomists for standard genome sequencing and annotation.</title>
        <authorList>
            <consortium name="The Broad Institute Genomics Platform"/>
            <consortium name="The Broad Institute Genome Sequencing Center for Infectious Disease"/>
            <person name="Wu L."/>
            <person name="Ma J."/>
        </authorList>
    </citation>
    <scope>NUCLEOTIDE SEQUENCE [LARGE SCALE GENOMIC DNA]</scope>
    <source>
        <strain evidence="3">CCUG 63418</strain>
    </source>
</reference>
<feature type="transmembrane region" description="Helical" evidence="1">
    <location>
        <begin position="197"/>
        <end position="215"/>
    </location>
</feature>
<proteinExistence type="predicted"/>
<accession>A0ABW2YZF8</accession>
<dbReference type="EMBL" id="JBHTHU010000021">
    <property type="protein sequence ID" value="MFD0751772.1"/>
    <property type="molecule type" value="Genomic_DNA"/>
</dbReference>
<evidence type="ECO:0000313" key="2">
    <source>
        <dbReference type="EMBL" id="MFD0751772.1"/>
    </source>
</evidence>
<keyword evidence="1" id="KW-1133">Transmembrane helix</keyword>
<keyword evidence="1" id="KW-0472">Membrane</keyword>
<protein>
    <submittedName>
        <fullName evidence="2">Uncharacterized protein</fullName>
    </submittedName>
</protein>
<dbReference type="RefSeq" id="WP_377102066.1">
    <property type="nucleotide sequence ID" value="NZ_JBHTHU010000021.1"/>
</dbReference>
<evidence type="ECO:0000256" key="1">
    <source>
        <dbReference type="SAM" id="Phobius"/>
    </source>
</evidence>
<keyword evidence="3" id="KW-1185">Reference proteome</keyword>